<keyword evidence="7" id="KW-0732">Signal</keyword>
<keyword evidence="2 6" id="KW-0812">Transmembrane</keyword>
<feature type="region of interest" description="Disordered" evidence="5">
    <location>
        <begin position="447"/>
        <end position="497"/>
    </location>
</feature>
<feature type="transmembrane region" description="Helical" evidence="6">
    <location>
        <begin position="312"/>
        <end position="331"/>
    </location>
</feature>
<evidence type="ECO:0000256" key="7">
    <source>
        <dbReference type="SAM" id="SignalP"/>
    </source>
</evidence>
<sequence length="601" mass="63132">MLRLQPAFRAAAIYGLLTAPFVDPVLASVSPLEHRAPHVNPTPSDPSPATITAVSECHLHGTVQYCQAGTTEFRISGSVTASSYTDCHNHDADTFCMAPTGEVQIIAAQAAPITPTPTQSAPAMSVTAVSDCHLHSSSLACMAGATEYYVHTTVTATQDIPPAFTGCHAHGSETFCVTPEGDDVEISLASEESGQDHEEEESGEQNCHFHAGVEHCTGHSGEEGQRNCSRVERDYNIRLRIGLLFVMLVTSSIGVFSPIIMSSFVSPKNVVFTILRQFGTGVIISTAFVHLYTHANLMFQNECLGELSYEATTAGILMAGIFLSFLVEYLGNRLIQWHEAKSPSASVESASQAHGHGHGHISVSTRTDLVNISVLEAGIIFHSLLIGLTLVVAGDSFFLTLFVVIVFHQMFEGLALGTRIAALGRPCPTTAPATLSHSHGHAIEAKTTTTTTTTTTAPPVAPADPSAEGKHTHDESNSTHTSAASSSSSSSSGSVLAGSHVPMRKKVGLAAAFALVTPLGMAIGIGALHNFNGNDPATVIAIGTLDALSAGILVWVGVVEMWAHDWMLGGELTRAGPLRTSLGLTALVAGMAIMSLLGKWA</sequence>
<evidence type="ECO:0000256" key="4">
    <source>
        <dbReference type="ARBA" id="ARBA00023136"/>
    </source>
</evidence>
<dbReference type="InterPro" id="IPR003689">
    <property type="entry name" value="ZIP"/>
</dbReference>
<dbReference type="Proteomes" id="UP001628179">
    <property type="component" value="Unassembled WGS sequence"/>
</dbReference>
<name>A0ABQ0FWL6_9PEZI</name>
<feature type="transmembrane region" description="Helical" evidence="6">
    <location>
        <begin position="273"/>
        <end position="292"/>
    </location>
</feature>
<evidence type="ECO:0000256" key="2">
    <source>
        <dbReference type="ARBA" id="ARBA00022692"/>
    </source>
</evidence>
<comment type="caution">
    <text evidence="8">The sequence shown here is derived from an EMBL/GenBank/DDBJ whole genome shotgun (WGS) entry which is preliminary data.</text>
</comment>
<feature type="transmembrane region" description="Helical" evidence="6">
    <location>
        <begin position="537"/>
        <end position="559"/>
    </location>
</feature>
<feature type="compositionally biased region" description="Low complexity" evidence="5">
    <location>
        <begin position="478"/>
        <end position="497"/>
    </location>
</feature>
<gene>
    <name evidence="8" type="primary">ZRT1_1</name>
    <name evidence="8" type="ORF">MFIFM68171_00114</name>
</gene>
<feature type="transmembrane region" description="Helical" evidence="6">
    <location>
        <begin position="580"/>
        <end position="598"/>
    </location>
</feature>
<accession>A0ABQ0FWL6</accession>
<dbReference type="PANTHER" id="PTHR11040">
    <property type="entry name" value="ZINC/IRON TRANSPORTER"/>
    <property type="match status" value="1"/>
</dbReference>
<evidence type="ECO:0000313" key="9">
    <source>
        <dbReference type="Proteomes" id="UP001628179"/>
    </source>
</evidence>
<organism evidence="8 9">
    <name type="scientific">Madurella fahalii</name>
    <dbReference type="NCBI Taxonomy" id="1157608"/>
    <lineage>
        <taxon>Eukaryota</taxon>
        <taxon>Fungi</taxon>
        <taxon>Dikarya</taxon>
        <taxon>Ascomycota</taxon>
        <taxon>Pezizomycotina</taxon>
        <taxon>Sordariomycetes</taxon>
        <taxon>Sordariomycetidae</taxon>
        <taxon>Sordariales</taxon>
        <taxon>Sordariales incertae sedis</taxon>
        <taxon>Madurella</taxon>
    </lineage>
</organism>
<dbReference type="Pfam" id="PF02535">
    <property type="entry name" value="Zip"/>
    <property type="match status" value="2"/>
</dbReference>
<evidence type="ECO:0000313" key="8">
    <source>
        <dbReference type="EMBL" id="GAB1309904.1"/>
    </source>
</evidence>
<evidence type="ECO:0000256" key="1">
    <source>
        <dbReference type="ARBA" id="ARBA00004141"/>
    </source>
</evidence>
<dbReference type="GeneID" id="98170859"/>
<keyword evidence="4 6" id="KW-0472">Membrane</keyword>
<keyword evidence="3 6" id="KW-1133">Transmembrane helix</keyword>
<feature type="transmembrane region" description="Helical" evidence="6">
    <location>
        <begin position="241"/>
        <end position="261"/>
    </location>
</feature>
<evidence type="ECO:0000256" key="3">
    <source>
        <dbReference type="ARBA" id="ARBA00022989"/>
    </source>
</evidence>
<dbReference type="PANTHER" id="PTHR11040:SF44">
    <property type="entry name" value="PROTEIN ZNTC-RELATED"/>
    <property type="match status" value="1"/>
</dbReference>
<feature type="signal peptide" evidence="7">
    <location>
        <begin position="1"/>
        <end position="27"/>
    </location>
</feature>
<feature type="compositionally biased region" description="Basic and acidic residues" evidence="5">
    <location>
        <begin position="467"/>
        <end position="477"/>
    </location>
</feature>
<reference evidence="8 9" key="1">
    <citation type="submission" date="2024-09" db="EMBL/GenBank/DDBJ databases">
        <title>Itraconazole resistance in Madurella fahalii resulting from another homologue of gene encoding cytochrome P450 14-alpha sterol demethylase (CYP51).</title>
        <authorList>
            <person name="Yoshioka I."/>
            <person name="Fahal A.H."/>
            <person name="Kaneko S."/>
            <person name="Yaguchi T."/>
        </authorList>
    </citation>
    <scope>NUCLEOTIDE SEQUENCE [LARGE SCALE GENOMIC DNA]</scope>
    <source>
        <strain evidence="8 9">IFM 68171</strain>
    </source>
</reference>
<feature type="transmembrane region" description="Helical" evidence="6">
    <location>
        <begin position="509"/>
        <end position="531"/>
    </location>
</feature>
<protein>
    <submittedName>
        <fullName evidence="8">High-affinity Zn(2+) transporter zrt1</fullName>
    </submittedName>
</protein>
<dbReference type="RefSeq" id="XP_070911637.1">
    <property type="nucleotide sequence ID" value="XM_071055536.1"/>
</dbReference>
<feature type="compositionally biased region" description="Low complexity" evidence="5">
    <location>
        <begin position="447"/>
        <end position="456"/>
    </location>
</feature>
<comment type="subcellular location">
    <subcellularLocation>
        <location evidence="1">Membrane</location>
        <topology evidence="1">Multi-pass membrane protein</topology>
    </subcellularLocation>
</comment>
<evidence type="ECO:0000256" key="5">
    <source>
        <dbReference type="SAM" id="MobiDB-lite"/>
    </source>
</evidence>
<keyword evidence="9" id="KW-1185">Reference proteome</keyword>
<dbReference type="EMBL" id="BAAFSV010000001">
    <property type="protein sequence ID" value="GAB1309904.1"/>
    <property type="molecule type" value="Genomic_DNA"/>
</dbReference>
<evidence type="ECO:0000256" key="6">
    <source>
        <dbReference type="SAM" id="Phobius"/>
    </source>
</evidence>
<feature type="chain" id="PRO_5046618296" evidence="7">
    <location>
        <begin position="28"/>
        <end position="601"/>
    </location>
</feature>
<proteinExistence type="predicted"/>